<name>A0A9P6KG34_9FUNG</name>
<dbReference type="PANTHER" id="PTHR13348">
    <property type="entry name" value="RIBONUCLEASE P SUBUNIT P29"/>
    <property type="match status" value="1"/>
</dbReference>
<gene>
    <name evidence="2" type="primary">POP4</name>
    <name evidence="2" type="ORF">BGW38_009074</name>
</gene>
<sequence length="199" mass="22573">MSKKTNKEELYLDLPASIRQKSGFAPSSLPNIPGKFTADFVQKAVVKPIDLGVYSSKVQSRPLPLQNPTKKDRSANNETKKRRRRAKKAKVLTAREKRSMHVYDIPSYSRKYANFEPLNALWKDYIGELIGKGTLPIVMCQKLLKADFHGAIITVVPKINNVFTISVRDAIVTLHGNQFRYRSSQRSSKKFKPKPSVDL</sequence>
<dbReference type="InterPro" id="IPR036980">
    <property type="entry name" value="RNase_P/MRP_Rpp29_sf"/>
</dbReference>
<dbReference type="GO" id="GO:0033204">
    <property type="term" value="F:ribonuclease P RNA binding"/>
    <property type="evidence" value="ECO:0007669"/>
    <property type="project" value="InterPro"/>
</dbReference>
<dbReference type="AlphaFoldDB" id="A0A9P6KG34"/>
<dbReference type="PANTHER" id="PTHR13348:SF0">
    <property type="entry name" value="RIBONUCLEASE P PROTEIN SUBUNIT P29"/>
    <property type="match status" value="1"/>
</dbReference>
<reference evidence="2" key="1">
    <citation type="journal article" date="2020" name="Fungal Divers.">
        <title>Resolving the Mortierellaceae phylogeny through synthesis of multi-gene phylogenetics and phylogenomics.</title>
        <authorList>
            <person name="Vandepol N."/>
            <person name="Liber J."/>
            <person name="Desiro A."/>
            <person name="Na H."/>
            <person name="Kennedy M."/>
            <person name="Barry K."/>
            <person name="Grigoriev I.V."/>
            <person name="Miller A.N."/>
            <person name="O'Donnell K."/>
            <person name="Stajich J.E."/>
            <person name="Bonito G."/>
        </authorList>
    </citation>
    <scope>NUCLEOTIDE SEQUENCE</scope>
    <source>
        <strain evidence="2">KOD1015</strain>
    </source>
</reference>
<comment type="caution">
    <text evidence="2">The sequence shown here is derived from an EMBL/GenBank/DDBJ whole genome shotgun (WGS) entry which is preliminary data.</text>
</comment>
<dbReference type="InterPro" id="IPR016848">
    <property type="entry name" value="RNase_P/MRP_Rpp29-subunit"/>
</dbReference>
<keyword evidence="3" id="KW-1185">Reference proteome</keyword>
<dbReference type="GO" id="GO:0006364">
    <property type="term" value="P:rRNA processing"/>
    <property type="evidence" value="ECO:0007669"/>
    <property type="project" value="TreeGrafter"/>
</dbReference>
<dbReference type="GO" id="GO:0030677">
    <property type="term" value="C:ribonuclease P complex"/>
    <property type="evidence" value="ECO:0007669"/>
    <property type="project" value="InterPro"/>
</dbReference>
<dbReference type="GO" id="GO:0000172">
    <property type="term" value="C:ribonuclease MRP complex"/>
    <property type="evidence" value="ECO:0007669"/>
    <property type="project" value="InterPro"/>
</dbReference>
<feature type="compositionally biased region" description="Basic and acidic residues" evidence="1">
    <location>
        <begin position="69"/>
        <end position="79"/>
    </location>
</feature>
<dbReference type="Gene3D" id="2.30.30.210">
    <property type="entry name" value="Ribonuclease P/MRP, subunit p29"/>
    <property type="match status" value="1"/>
</dbReference>
<evidence type="ECO:0000313" key="3">
    <source>
        <dbReference type="Proteomes" id="UP000780801"/>
    </source>
</evidence>
<protein>
    <submittedName>
        <fullName evidence="2">RNase P/RNase MRP complex subunit</fullName>
    </submittedName>
</protein>
<dbReference type="EMBL" id="JAABOA010000651">
    <property type="protein sequence ID" value="KAF9583598.1"/>
    <property type="molecule type" value="Genomic_DNA"/>
</dbReference>
<feature type="region of interest" description="Disordered" evidence="1">
    <location>
        <begin position="60"/>
        <end position="88"/>
    </location>
</feature>
<accession>A0A9P6KG34</accession>
<dbReference type="OrthoDB" id="124041at2759"/>
<evidence type="ECO:0000313" key="2">
    <source>
        <dbReference type="EMBL" id="KAF9583598.1"/>
    </source>
</evidence>
<dbReference type="InterPro" id="IPR023534">
    <property type="entry name" value="Rof/RNase_P-like"/>
</dbReference>
<dbReference type="GO" id="GO:0001682">
    <property type="term" value="P:tRNA 5'-leader removal"/>
    <property type="evidence" value="ECO:0007669"/>
    <property type="project" value="InterPro"/>
</dbReference>
<dbReference type="SUPFAM" id="SSF101744">
    <property type="entry name" value="Rof/RNase P subunit-like"/>
    <property type="match status" value="1"/>
</dbReference>
<dbReference type="Proteomes" id="UP000780801">
    <property type="component" value="Unassembled WGS sequence"/>
</dbReference>
<organism evidence="2 3">
    <name type="scientific">Lunasporangiospora selenospora</name>
    <dbReference type="NCBI Taxonomy" id="979761"/>
    <lineage>
        <taxon>Eukaryota</taxon>
        <taxon>Fungi</taxon>
        <taxon>Fungi incertae sedis</taxon>
        <taxon>Mucoromycota</taxon>
        <taxon>Mortierellomycotina</taxon>
        <taxon>Mortierellomycetes</taxon>
        <taxon>Mortierellales</taxon>
        <taxon>Mortierellaceae</taxon>
        <taxon>Lunasporangiospora</taxon>
    </lineage>
</organism>
<evidence type="ECO:0000256" key="1">
    <source>
        <dbReference type="SAM" id="MobiDB-lite"/>
    </source>
</evidence>
<proteinExistence type="predicted"/>